<organism evidence="1 2">
    <name type="scientific">Didymella rabiei</name>
    <name type="common">Chickpea ascochyta blight fungus</name>
    <name type="synonym">Mycosphaerella rabiei</name>
    <dbReference type="NCBI Taxonomy" id="5454"/>
    <lineage>
        <taxon>Eukaryota</taxon>
        <taxon>Fungi</taxon>
        <taxon>Dikarya</taxon>
        <taxon>Ascomycota</taxon>
        <taxon>Pezizomycotina</taxon>
        <taxon>Dothideomycetes</taxon>
        <taxon>Pleosporomycetidae</taxon>
        <taxon>Pleosporales</taxon>
        <taxon>Pleosporineae</taxon>
        <taxon>Didymellaceae</taxon>
        <taxon>Ascochyta</taxon>
    </lineage>
</organism>
<sequence>MRTYTHNPTPNPSQRPSNMCTSYEFNYLRCQREVKRNCKHTDHFRCESGMCKDDDHVHATLTRAEKCPVHAMGEEKKSKRAAHKDRERCEWPETNCRPM</sequence>
<protein>
    <submittedName>
        <fullName evidence="1">Uncharacterized protein</fullName>
    </submittedName>
</protein>
<reference evidence="1 2" key="1">
    <citation type="journal article" date="2016" name="Sci. Rep.">
        <title>Draft genome sequencing and secretome analysis of fungal phytopathogen Ascochyta rabiei provides insight into the necrotrophic effector repertoire.</title>
        <authorList>
            <person name="Verma S."/>
            <person name="Gazara R.K."/>
            <person name="Nizam S."/>
            <person name="Parween S."/>
            <person name="Chattopadhyay D."/>
            <person name="Verma P.K."/>
        </authorList>
    </citation>
    <scope>NUCLEOTIDE SEQUENCE [LARGE SCALE GENOMIC DNA]</scope>
    <source>
        <strain evidence="1 2">ArDII</strain>
    </source>
</reference>
<evidence type="ECO:0000313" key="1">
    <source>
        <dbReference type="EMBL" id="KZM22444.1"/>
    </source>
</evidence>
<evidence type="ECO:0000313" key="2">
    <source>
        <dbReference type="Proteomes" id="UP000076837"/>
    </source>
</evidence>
<gene>
    <name evidence="1" type="ORF">ST47_g6446</name>
</gene>
<dbReference type="EMBL" id="JYNV01000214">
    <property type="protein sequence ID" value="KZM22444.1"/>
    <property type="molecule type" value="Genomic_DNA"/>
</dbReference>
<comment type="caution">
    <text evidence="1">The sequence shown here is derived from an EMBL/GenBank/DDBJ whole genome shotgun (WGS) entry which is preliminary data.</text>
</comment>
<keyword evidence="2" id="KW-1185">Reference proteome</keyword>
<proteinExistence type="predicted"/>
<name>A0A163CGF6_DIDRA</name>
<accession>A0A163CGF6</accession>
<dbReference type="AlphaFoldDB" id="A0A163CGF6"/>
<dbReference type="Proteomes" id="UP000076837">
    <property type="component" value="Unassembled WGS sequence"/>
</dbReference>